<feature type="transmembrane region" description="Helical" evidence="11">
    <location>
        <begin position="347"/>
        <end position="369"/>
    </location>
</feature>
<feature type="transmembrane region" description="Helical" evidence="11">
    <location>
        <begin position="291"/>
        <end position="311"/>
    </location>
</feature>
<dbReference type="CDD" id="cd06579">
    <property type="entry name" value="TM_PBP1_transp_AraH_like"/>
    <property type="match status" value="1"/>
</dbReference>
<comment type="caution">
    <text evidence="12">The sequence shown here is derived from an EMBL/GenBank/DDBJ whole genome shotgun (WGS) entry which is preliminary data.</text>
</comment>
<reference evidence="12 13" key="1">
    <citation type="submission" date="2020-08" db="EMBL/GenBank/DDBJ databases">
        <title>Genomic Encyclopedia of Type Strains, Phase IV (KMG-V): Genome sequencing to study the core and pangenomes of soil and plant-associated prokaryotes.</title>
        <authorList>
            <person name="Whitman W."/>
        </authorList>
    </citation>
    <scope>NUCLEOTIDE SEQUENCE [LARGE SCALE GENOMIC DNA]</scope>
    <source>
        <strain evidence="12 13">34/80</strain>
    </source>
</reference>
<evidence type="ECO:0000256" key="4">
    <source>
        <dbReference type="ARBA" id="ARBA00022519"/>
    </source>
</evidence>
<dbReference type="GO" id="GO:0005886">
    <property type="term" value="C:plasma membrane"/>
    <property type="evidence" value="ECO:0007669"/>
    <property type="project" value="UniProtKB-SubCell"/>
</dbReference>
<feature type="transmembrane region" description="Helical" evidence="11">
    <location>
        <begin position="244"/>
        <end position="261"/>
    </location>
</feature>
<dbReference type="GO" id="GO:0022857">
    <property type="term" value="F:transmembrane transporter activity"/>
    <property type="evidence" value="ECO:0007669"/>
    <property type="project" value="InterPro"/>
</dbReference>
<feature type="transmembrane region" description="Helical" evidence="11">
    <location>
        <begin position="220"/>
        <end position="238"/>
    </location>
</feature>
<evidence type="ECO:0000256" key="10">
    <source>
        <dbReference type="ARBA" id="ARBA00035686"/>
    </source>
</evidence>
<feature type="transmembrane region" description="Helical" evidence="11">
    <location>
        <begin position="80"/>
        <end position="98"/>
    </location>
</feature>
<feature type="transmembrane region" description="Helical" evidence="11">
    <location>
        <begin position="104"/>
        <end position="127"/>
    </location>
</feature>
<evidence type="ECO:0000313" key="12">
    <source>
        <dbReference type="EMBL" id="MBB4219658.1"/>
    </source>
</evidence>
<evidence type="ECO:0000256" key="8">
    <source>
        <dbReference type="ARBA" id="ARBA00023136"/>
    </source>
</evidence>
<organism evidence="12 13">
    <name type="scientific">Variovorax guangxiensis</name>
    <dbReference type="NCBI Taxonomy" id="1775474"/>
    <lineage>
        <taxon>Bacteria</taxon>
        <taxon>Pseudomonadati</taxon>
        <taxon>Pseudomonadota</taxon>
        <taxon>Betaproteobacteria</taxon>
        <taxon>Burkholderiales</taxon>
        <taxon>Comamonadaceae</taxon>
        <taxon>Variovorax</taxon>
    </lineage>
</organism>
<dbReference type="Pfam" id="PF02653">
    <property type="entry name" value="BPD_transp_2"/>
    <property type="match status" value="1"/>
</dbReference>
<feature type="transmembrane region" description="Helical" evidence="11">
    <location>
        <begin position="180"/>
        <end position="199"/>
    </location>
</feature>
<evidence type="ECO:0000256" key="6">
    <source>
        <dbReference type="ARBA" id="ARBA00022692"/>
    </source>
</evidence>
<dbReference type="EMBL" id="JACIFZ010000001">
    <property type="protein sequence ID" value="MBB4219658.1"/>
    <property type="molecule type" value="Genomic_DNA"/>
</dbReference>
<evidence type="ECO:0000313" key="13">
    <source>
        <dbReference type="Proteomes" id="UP000524450"/>
    </source>
</evidence>
<keyword evidence="4" id="KW-0997">Cell inner membrane</keyword>
<dbReference type="InterPro" id="IPR001851">
    <property type="entry name" value="ABC_transp_permease"/>
</dbReference>
<feature type="transmembrane region" description="Helical" evidence="11">
    <location>
        <begin position="25"/>
        <end position="42"/>
    </location>
</feature>
<feature type="transmembrane region" description="Helical" evidence="11">
    <location>
        <begin position="323"/>
        <end position="340"/>
    </location>
</feature>
<dbReference type="NCBIfam" id="NF040906">
    <property type="entry name" value="GguB"/>
    <property type="match status" value="1"/>
</dbReference>
<feature type="transmembrane region" description="Helical" evidence="11">
    <location>
        <begin position="54"/>
        <end position="73"/>
    </location>
</feature>
<dbReference type="PANTHER" id="PTHR32196:SF32">
    <property type="entry name" value="XYLOSE TRANSPORT SYSTEM PERMEASE PROTEIN XYLH"/>
    <property type="match status" value="1"/>
</dbReference>
<sequence length="395" mass="41929">MTPMDATVTPPKLHTGFLKNNLREYGMLISLVAIMVLFQVLTDGTLLRPLNLTNLLLQNSYVVIMALGMLLVIVAGHIDLSVGSVCGFIGALAAVLMVEYDWHFVPTALVSILAGAVIGAAQGWFVAFRKIPSFIVTLAGMLVFKGLTLALLAGQSVGPFPVEFQRLSSGFIPDPLGGDAFRTTSLIVGALAAMALVFFKMRGRAKLAAHGMEQEPYAFFLVKNLFFAAIILFFSYLLSTYKGLPNVLIVMAVLIVVYDFVTNRTTVGRRIYALGGNEKAARLSGVKTQRLAFLTFVNMGALAALAGLVFAARLNTATPKAGLGFELDVIAACFIGGASASGGVGKVMGAVIGAFIMGVMNNGMSILGIGIDYQQVIKGLVLLAAVFIDVYNKNK</sequence>
<dbReference type="Proteomes" id="UP000524450">
    <property type="component" value="Unassembled WGS sequence"/>
</dbReference>
<gene>
    <name evidence="12" type="ORF">GGD71_000405</name>
</gene>
<comment type="function">
    <text evidence="9">Part of the binding-protein-dependent transport system for D-xylose. Probably responsible for the translocation of the substrate across the membrane.</text>
</comment>
<keyword evidence="3" id="KW-1003">Cell membrane</keyword>
<evidence type="ECO:0000256" key="11">
    <source>
        <dbReference type="SAM" id="Phobius"/>
    </source>
</evidence>
<dbReference type="PANTHER" id="PTHR32196">
    <property type="entry name" value="ABC TRANSPORTER PERMEASE PROTEIN YPHD-RELATED-RELATED"/>
    <property type="match status" value="1"/>
</dbReference>
<accession>A0A840FSC2</accession>
<keyword evidence="6 11" id="KW-0812">Transmembrane</keyword>
<dbReference type="AlphaFoldDB" id="A0A840FSC2"/>
<keyword evidence="2" id="KW-0813">Transport</keyword>
<evidence type="ECO:0000256" key="1">
    <source>
        <dbReference type="ARBA" id="ARBA00004651"/>
    </source>
</evidence>
<keyword evidence="7 11" id="KW-1133">Transmembrane helix</keyword>
<keyword evidence="8 11" id="KW-0472">Membrane</keyword>
<comment type="subcellular location">
    <subcellularLocation>
        <location evidence="1">Cell membrane</location>
        <topology evidence="1">Multi-pass membrane protein</topology>
    </subcellularLocation>
</comment>
<keyword evidence="5 12" id="KW-0762">Sugar transport</keyword>
<evidence type="ECO:0000256" key="7">
    <source>
        <dbReference type="ARBA" id="ARBA00022989"/>
    </source>
</evidence>
<dbReference type="RefSeq" id="WP_184634933.1">
    <property type="nucleotide sequence ID" value="NZ_JACIFZ010000001.1"/>
</dbReference>
<evidence type="ECO:0000256" key="2">
    <source>
        <dbReference type="ARBA" id="ARBA00022448"/>
    </source>
</evidence>
<evidence type="ECO:0000256" key="5">
    <source>
        <dbReference type="ARBA" id="ARBA00022597"/>
    </source>
</evidence>
<protein>
    <recommendedName>
        <fullName evidence="10">Xylose transport system permease protein XylH</fullName>
    </recommendedName>
</protein>
<feature type="transmembrane region" description="Helical" evidence="11">
    <location>
        <begin position="134"/>
        <end position="160"/>
    </location>
</feature>
<evidence type="ECO:0000256" key="3">
    <source>
        <dbReference type="ARBA" id="ARBA00022475"/>
    </source>
</evidence>
<name>A0A840FSC2_9BURK</name>
<proteinExistence type="predicted"/>
<evidence type="ECO:0000256" key="9">
    <source>
        <dbReference type="ARBA" id="ARBA00035611"/>
    </source>
</evidence>